<comment type="caution">
    <text evidence="1">The sequence shown here is derived from an EMBL/GenBank/DDBJ whole genome shotgun (WGS) entry which is preliminary data.</text>
</comment>
<protein>
    <recommendedName>
        <fullName evidence="3">DUF1122 domain-containing protein</fullName>
    </recommendedName>
</protein>
<dbReference type="AlphaFoldDB" id="A0A1F2WNY1"/>
<evidence type="ECO:0008006" key="3">
    <source>
        <dbReference type="Google" id="ProtNLM"/>
    </source>
</evidence>
<gene>
    <name evidence="1" type="ORF">A2Y75_10290</name>
</gene>
<dbReference type="Pfam" id="PF06557">
    <property type="entry name" value="DUF1122"/>
    <property type="match status" value="1"/>
</dbReference>
<dbReference type="Proteomes" id="UP000177876">
    <property type="component" value="Unassembled WGS sequence"/>
</dbReference>
<evidence type="ECO:0000313" key="1">
    <source>
        <dbReference type="EMBL" id="OFW58564.1"/>
    </source>
</evidence>
<accession>A0A1F2WNY1</accession>
<dbReference type="Gene3D" id="3.40.630.30">
    <property type="match status" value="1"/>
</dbReference>
<dbReference type="InterPro" id="IPR016181">
    <property type="entry name" value="Acyl_CoA_acyltransferase"/>
</dbReference>
<sequence>MIDRSFSKLEAMLQGAFLDGYQLRVEDLKRGRTDRERYFNLFLQREGLKSLSPVLQGLYSEGSASIKPWLEFRYSPCLDFPDEICVDLEKQEFGAILISGLRLLVGAGGSLMIIYGGEVHPLLVDSEKCLKRGFPPAATPLGFLLWKSGCRWFKDWYFSEGWREGAMKLQASYPLNDSILKRGESRLTNELLRFVMNVGQPDGASLEGEAMARAKHILASRAP</sequence>
<evidence type="ECO:0000313" key="2">
    <source>
        <dbReference type="Proteomes" id="UP000177876"/>
    </source>
</evidence>
<reference evidence="1 2" key="1">
    <citation type="journal article" date="2016" name="Nat. Commun.">
        <title>Thousands of microbial genomes shed light on interconnected biogeochemical processes in an aquifer system.</title>
        <authorList>
            <person name="Anantharaman K."/>
            <person name="Brown C.T."/>
            <person name="Hug L.A."/>
            <person name="Sharon I."/>
            <person name="Castelle C.J."/>
            <person name="Probst A.J."/>
            <person name="Thomas B.C."/>
            <person name="Singh A."/>
            <person name="Wilkins M.J."/>
            <person name="Karaoz U."/>
            <person name="Brodie E.L."/>
            <person name="Williams K.H."/>
            <person name="Hubbard S.S."/>
            <person name="Banfield J.F."/>
        </authorList>
    </citation>
    <scope>NUCLEOTIDE SEQUENCE [LARGE SCALE GENOMIC DNA]</scope>
</reference>
<dbReference type="SUPFAM" id="SSF55729">
    <property type="entry name" value="Acyl-CoA N-acyltransferases (Nat)"/>
    <property type="match status" value="1"/>
</dbReference>
<dbReference type="InterPro" id="IPR008304">
    <property type="entry name" value="UCP017998"/>
</dbReference>
<name>A0A1F2WNY1_9ACTN</name>
<proteinExistence type="predicted"/>
<dbReference type="EMBL" id="MELK01000021">
    <property type="protein sequence ID" value="OFW58564.1"/>
    <property type="molecule type" value="Genomic_DNA"/>
</dbReference>
<organism evidence="1 2">
    <name type="scientific">Candidatus Solincola sediminis</name>
    <dbReference type="NCBI Taxonomy" id="1797199"/>
    <lineage>
        <taxon>Bacteria</taxon>
        <taxon>Bacillati</taxon>
        <taxon>Actinomycetota</taxon>
        <taxon>Candidatus Geothermincolia</taxon>
        <taxon>Candidatus Geothermincolales</taxon>
        <taxon>Candidatus Geothermincolaceae</taxon>
        <taxon>Candidatus Solincola</taxon>
    </lineage>
</organism>